<keyword evidence="1" id="KW-1133">Transmembrane helix</keyword>
<evidence type="ECO:0000256" key="1">
    <source>
        <dbReference type="SAM" id="Phobius"/>
    </source>
</evidence>
<feature type="transmembrane region" description="Helical" evidence="1">
    <location>
        <begin position="6"/>
        <end position="24"/>
    </location>
</feature>
<dbReference type="EMBL" id="GBXM01027407">
    <property type="protein sequence ID" value="JAH81170.1"/>
    <property type="molecule type" value="Transcribed_RNA"/>
</dbReference>
<keyword evidence="1" id="KW-0472">Membrane</keyword>
<dbReference type="AlphaFoldDB" id="A0A0E9VUZ4"/>
<organism evidence="2">
    <name type="scientific">Anguilla anguilla</name>
    <name type="common">European freshwater eel</name>
    <name type="synonym">Muraena anguilla</name>
    <dbReference type="NCBI Taxonomy" id="7936"/>
    <lineage>
        <taxon>Eukaryota</taxon>
        <taxon>Metazoa</taxon>
        <taxon>Chordata</taxon>
        <taxon>Craniata</taxon>
        <taxon>Vertebrata</taxon>
        <taxon>Euteleostomi</taxon>
        <taxon>Actinopterygii</taxon>
        <taxon>Neopterygii</taxon>
        <taxon>Teleostei</taxon>
        <taxon>Anguilliformes</taxon>
        <taxon>Anguillidae</taxon>
        <taxon>Anguilla</taxon>
    </lineage>
</organism>
<sequence length="26" mass="2875">MAGLWYIVMLSGFIIGGELSGLIYDR</sequence>
<accession>A0A0E9VUZ4</accession>
<proteinExistence type="predicted"/>
<name>A0A0E9VUZ4_ANGAN</name>
<keyword evidence="1" id="KW-0812">Transmembrane</keyword>
<reference evidence="2" key="2">
    <citation type="journal article" date="2015" name="Fish Shellfish Immunol.">
        <title>Early steps in the European eel (Anguilla anguilla)-Vibrio vulnificus interaction in the gills: Role of the RtxA13 toxin.</title>
        <authorList>
            <person name="Callol A."/>
            <person name="Pajuelo D."/>
            <person name="Ebbesson L."/>
            <person name="Teles M."/>
            <person name="MacKenzie S."/>
            <person name="Amaro C."/>
        </authorList>
    </citation>
    <scope>NUCLEOTIDE SEQUENCE</scope>
</reference>
<evidence type="ECO:0000313" key="2">
    <source>
        <dbReference type="EMBL" id="JAH81170.1"/>
    </source>
</evidence>
<protein>
    <submittedName>
        <fullName evidence="2">Uncharacterized protein</fullName>
    </submittedName>
</protein>
<reference evidence="2" key="1">
    <citation type="submission" date="2014-11" db="EMBL/GenBank/DDBJ databases">
        <authorList>
            <person name="Amaro Gonzalez C."/>
        </authorList>
    </citation>
    <scope>NUCLEOTIDE SEQUENCE</scope>
</reference>